<sequence>MATACSIMCRYGMNIFTAAQHMDINAYMKSDPRMPGTRLRGYPGQYGQPSVTAPVINPPLRIWRSGASGLCSLTKGLKG</sequence>
<protein>
    <submittedName>
        <fullName evidence="1">Uncharacterized protein</fullName>
    </submittedName>
</protein>
<reference evidence="1 2" key="1">
    <citation type="submission" date="2018-03" db="EMBL/GenBank/DDBJ databases">
        <title>Pantoea intestinalis SRCM103226 isolated form the mealworm.</title>
        <authorList>
            <person name="Jeong D.-Y."/>
            <person name="Kim J.W."/>
        </authorList>
    </citation>
    <scope>NUCLEOTIDE SEQUENCE [LARGE SCALE GENOMIC DNA]</scope>
    <source>
        <strain evidence="1 2">SRCM103226</strain>
        <plasmid evidence="1 2">unnamed1</plasmid>
    </source>
</reference>
<proteinExistence type="predicted"/>
<dbReference type="AlphaFoldDB" id="A0A6P1Q7Q6"/>
<dbReference type="EMBL" id="CP028272">
    <property type="protein sequence ID" value="QHM74067.1"/>
    <property type="molecule type" value="Genomic_DNA"/>
</dbReference>
<evidence type="ECO:0000313" key="1">
    <source>
        <dbReference type="EMBL" id="QHM74067.1"/>
    </source>
</evidence>
<name>A0A6P1Q7Q6_9GAMM</name>
<keyword evidence="1" id="KW-0614">Plasmid</keyword>
<dbReference type="KEGG" id="mint:C7M51_04428"/>
<accession>A0A6P1Q7Q6</accession>
<gene>
    <name evidence="1" type="ORF">C7M51_04428</name>
</gene>
<geneLocation type="plasmid" evidence="1 2">
    <name>unnamed1</name>
</geneLocation>
<dbReference type="Proteomes" id="UP000464053">
    <property type="component" value="Plasmid unnamed1"/>
</dbReference>
<keyword evidence="2" id="KW-1185">Reference proteome</keyword>
<organism evidence="1 2">
    <name type="scientific">Mixta intestinalis</name>
    <dbReference type="NCBI Taxonomy" id="1615494"/>
    <lineage>
        <taxon>Bacteria</taxon>
        <taxon>Pseudomonadati</taxon>
        <taxon>Pseudomonadota</taxon>
        <taxon>Gammaproteobacteria</taxon>
        <taxon>Enterobacterales</taxon>
        <taxon>Erwiniaceae</taxon>
        <taxon>Mixta</taxon>
    </lineage>
</organism>
<evidence type="ECO:0000313" key="2">
    <source>
        <dbReference type="Proteomes" id="UP000464053"/>
    </source>
</evidence>